<comment type="caution">
    <text evidence="3">The sequence shown here is derived from an EMBL/GenBank/DDBJ whole genome shotgun (WGS) entry which is preliminary data.</text>
</comment>
<dbReference type="InterPro" id="IPR042301">
    <property type="entry name" value="GH115_sf"/>
</dbReference>
<dbReference type="PANTHER" id="PTHR37842:SF2">
    <property type="entry name" value="GYLCOSYL HYDROLASE 115 C-TERMINAL DOMAIN-CONTAINING PROTEIN"/>
    <property type="match status" value="1"/>
</dbReference>
<evidence type="ECO:0000256" key="1">
    <source>
        <dbReference type="ARBA" id="ARBA00022801"/>
    </source>
</evidence>
<dbReference type="Pfam" id="PF15979">
    <property type="entry name" value="Glyco_hydro_115"/>
    <property type="match status" value="1"/>
</dbReference>
<dbReference type="Gene3D" id="1.20.58.2150">
    <property type="match status" value="1"/>
</dbReference>
<feature type="domain" description="Gylcosyl hydrolase 115 C-terminal" evidence="2">
    <location>
        <begin position="803"/>
        <end position="978"/>
    </location>
</feature>
<keyword evidence="1" id="KW-0378">Hydrolase</keyword>
<protein>
    <recommendedName>
        <fullName evidence="2">Gylcosyl hydrolase 115 C-terminal domain-containing protein</fullName>
    </recommendedName>
</protein>
<dbReference type="Gene3D" id="2.60.120.1620">
    <property type="match status" value="1"/>
</dbReference>
<gene>
    <name evidence="3" type="ORF">CSOL1703_00002373</name>
</gene>
<dbReference type="GO" id="GO:0016787">
    <property type="term" value="F:hydrolase activity"/>
    <property type="evidence" value="ECO:0007669"/>
    <property type="project" value="UniProtKB-KW"/>
</dbReference>
<dbReference type="Gene3D" id="3.30.379.10">
    <property type="entry name" value="Chitobiase/beta-hexosaminidase domain 2-like"/>
    <property type="match status" value="1"/>
</dbReference>
<name>A0A9N9Z7J4_9HYPO</name>
<reference evidence="4" key="1">
    <citation type="submission" date="2019-06" db="EMBL/GenBank/DDBJ databases">
        <authorList>
            <person name="Broberg M."/>
        </authorList>
    </citation>
    <scope>NUCLEOTIDE SEQUENCE [LARGE SCALE GENOMIC DNA]</scope>
</reference>
<dbReference type="InterPro" id="IPR041437">
    <property type="entry name" value="GH115_C"/>
</dbReference>
<evidence type="ECO:0000313" key="4">
    <source>
        <dbReference type="Proteomes" id="UP000775872"/>
    </source>
</evidence>
<proteinExistence type="predicted"/>
<dbReference type="EMBL" id="CABFOC020000035">
    <property type="protein sequence ID" value="CAH0050401.1"/>
    <property type="molecule type" value="Genomic_DNA"/>
</dbReference>
<dbReference type="Gene3D" id="3.20.20.520">
    <property type="entry name" value="Glycosyl hydrolase family 115"/>
    <property type="match status" value="1"/>
</dbReference>
<dbReference type="InterPro" id="IPR029018">
    <property type="entry name" value="Hex-like_dom2"/>
</dbReference>
<sequence length="983" mass="111003">MFEPQFIARHPVPGGLNLVGCPIVVDQNDFEGVKIAVRTLSEDFSKVTGGKPNPVVQSTPFTGSTAIIIGSIANSPVINTLIAQKKLDVSSIKDQWECYMTQLVSNPLDGCKQALVIVGSDKRGTIFGTYTLSQQIGVSPFYFWSDVPVKKASDLYALDTTTRDGPPTVKYRGLFINDESPCLTEWVKEKIGPKYNVEFYKKVFELLLRLKASPLCSCSFFYRCANFLWPAMWNHPGQSFFVDDALNQKTADEYGIVMSTSHHEPMQRAMNEWFREPYNEPEGSWSWITNKDKITEYFQEGAERAKPFESVLTLGMRGKGDHVIDAKDVTSTLHDILHTQRSIIKNIYGSETGENLEVLALYKEVLTQYDQGLEIPDDVTLLFADDNQGSIRRVLVGDEKRRSGGAGIYYHFEFVGHPRSYKWLNSNHLPKAWHQLDEAYNNGVDRIWIFNVGDIKPMEVPLSFAMMKAWNTHALTPSQLPAFFDAFIDNTFPLSTADAKECSQLLFEYDQLMGLGKHECIEDDTFSVIYYDEADTVLRRWSDLLGRSTLIYEKAPYELKPSIYQLIHHPIKATQIYIALRVALAKNKRFAEQRRTIANKYAQEVLRLFEADFDLSNEYHEMLGGKWNHIMDQPHYGCRWDEDLAPFRDMIPGLCYVQSRQKASPIMGSFGIAVEGHAGYRTGLCCEEHDLLQPSRGNRVPSVTTAPLEPLGAPSRWFEVYSHSSESFHWSVKSDTEWLRMSISSGYLTPEDSAARIHVFVDWASVPELFDGEALLEVRADTGSIEVVHVPIKKRKIPVGFTGFVESDHLVSINASNFDASSVAQRSYKTNPLIGRTGAGGVLLATRADDADKLDFLHYSFFNYTPMTEATVVLYFTMTFNTEPSNPIKYDICVDDLPHSSFRLVPDAPNPGAMPPGDLPAGWMEECPRLVWTRKHPIELTKTGAHVLKIRLRHTNCILEKAVIDLGGVRPSYLGPPESRMLE</sequence>
<dbReference type="AlphaFoldDB" id="A0A9N9Z7J4"/>
<accession>A0A9N9Z7J4</accession>
<dbReference type="InterPro" id="IPR031924">
    <property type="entry name" value="GH115"/>
</dbReference>
<evidence type="ECO:0000313" key="3">
    <source>
        <dbReference type="EMBL" id="CAH0050401.1"/>
    </source>
</evidence>
<organism evidence="3 4">
    <name type="scientific">Clonostachys solani</name>
    <dbReference type="NCBI Taxonomy" id="160281"/>
    <lineage>
        <taxon>Eukaryota</taxon>
        <taxon>Fungi</taxon>
        <taxon>Dikarya</taxon>
        <taxon>Ascomycota</taxon>
        <taxon>Pezizomycotina</taxon>
        <taxon>Sordariomycetes</taxon>
        <taxon>Hypocreomycetidae</taxon>
        <taxon>Hypocreales</taxon>
        <taxon>Bionectriaceae</taxon>
        <taxon>Clonostachys</taxon>
    </lineage>
</organism>
<dbReference type="Proteomes" id="UP000775872">
    <property type="component" value="Unassembled WGS sequence"/>
</dbReference>
<reference evidence="3 4" key="2">
    <citation type="submission" date="2021-10" db="EMBL/GenBank/DDBJ databases">
        <authorList>
            <person name="Piombo E."/>
        </authorList>
    </citation>
    <scope>NUCLEOTIDE SEQUENCE [LARGE SCALE GENOMIC DNA]</scope>
</reference>
<evidence type="ECO:0000259" key="2">
    <source>
        <dbReference type="Pfam" id="PF17829"/>
    </source>
</evidence>
<dbReference type="OrthoDB" id="4849794at2759"/>
<dbReference type="Pfam" id="PF17829">
    <property type="entry name" value="GH115_C"/>
    <property type="match status" value="1"/>
</dbReference>
<keyword evidence="4" id="KW-1185">Reference proteome</keyword>
<dbReference type="SUPFAM" id="SSF55545">
    <property type="entry name" value="beta-N-acetylhexosaminidase-like domain"/>
    <property type="match status" value="1"/>
</dbReference>
<dbReference type="PANTHER" id="PTHR37842">
    <property type="match status" value="1"/>
</dbReference>